<evidence type="ECO:0000256" key="5">
    <source>
        <dbReference type="ARBA" id="ARBA00023015"/>
    </source>
</evidence>
<organism evidence="14 15">
    <name type="scientific">Eucalyptus globulus</name>
    <name type="common">Tasmanian blue gum</name>
    <dbReference type="NCBI Taxonomy" id="34317"/>
    <lineage>
        <taxon>Eukaryota</taxon>
        <taxon>Viridiplantae</taxon>
        <taxon>Streptophyta</taxon>
        <taxon>Embryophyta</taxon>
        <taxon>Tracheophyta</taxon>
        <taxon>Spermatophyta</taxon>
        <taxon>Magnoliopsida</taxon>
        <taxon>eudicotyledons</taxon>
        <taxon>Gunneridae</taxon>
        <taxon>Pentapetalae</taxon>
        <taxon>rosids</taxon>
        <taxon>malvids</taxon>
        <taxon>Myrtales</taxon>
        <taxon>Myrtaceae</taxon>
        <taxon>Myrtoideae</taxon>
        <taxon>Eucalypteae</taxon>
        <taxon>Eucalyptus</taxon>
    </lineage>
</organism>
<keyword evidence="4 12" id="KW-1133">Transmembrane helix</keyword>
<dbReference type="InterPro" id="IPR036093">
    <property type="entry name" value="NAC_dom_sf"/>
</dbReference>
<dbReference type="Proteomes" id="UP001634007">
    <property type="component" value="Unassembled WGS sequence"/>
</dbReference>
<evidence type="ECO:0000256" key="3">
    <source>
        <dbReference type="ARBA" id="ARBA00022692"/>
    </source>
</evidence>
<keyword evidence="3 12" id="KW-0812">Transmembrane</keyword>
<dbReference type="EMBL" id="JBJKBG010000001">
    <property type="protein sequence ID" value="KAL3754292.1"/>
    <property type="molecule type" value="Genomic_DNA"/>
</dbReference>
<evidence type="ECO:0000256" key="2">
    <source>
        <dbReference type="ARBA" id="ARBA00004167"/>
    </source>
</evidence>
<dbReference type="Pfam" id="PF02365">
    <property type="entry name" value="NAM"/>
    <property type="match status" value="1"/>
</dbReference>
<accession>A0ABD3LS72</accession>
<evidence type="ECO:0000256" key="9">
    <source>
        <dbReference type="ARBA" id="ARBA00023163"/>
    </source>
</evidence>
<evidence type="ECO:0000256" key="1">
    <source>
        <dbReference type="ARBA" id="ARBA00004123"/>
    </source>
</evidence>
<dbReference type="SUPFAM" id="SSF101941">
    <property type="entry name" value="NAC domain"/>
    <property type="match status" value="1"/>
</dbReference>
<dbReference type="GO" id="GO:0000976">
    <property type="term" value="F:transcription cis-regulatory region binding"/>
    <property type="evidence" value="ECO:0007669"/>
    <property type="project" value="UniProtKB-ARBA"/>
</dbReference>
<sequence length="608" mass="67887">MAVLPLNSLPLGFRFRPTDQELIDHYLRLKINGRDREVRVIREVDVCKVEPWDLPDLSAIESRDPEWFFFCPRDRKYPNGHRLNRATAAGYWKATGKDRKIKLGRNLIGMKKTLVFYTGRAPKGKRTYWVMHEYRTTLEELDGTHPGQGAFVLCRLFRKQDETLECPTRDDAEVVVVSPTANSLPDDTESELVIAQDGPSVIAQDGPSVIAQDGPSSATQDKLPHEDCDLEQRQCVLPKNEVNLPQESDLNLLGDATTGFYVPPLLLPMKEELETSFMHEVVNDISSHETGVQLQNDKNEDDISDFFNSIFNVDYEGPCDESGQCNLDFGSEIGKNGPIVEDSLLQNDLLQEATERQGGCQLEWDGAKDYEIDTLQMGMAPGNFQIGFPDSNFHQDSSAAASLFGISYASQSDVRPNGIHLQDLGTSSTGLQSGDTFGTGVRIRSRSSQILQPQFDHGAQGSAPRRLRIQCKLQIGPLSCSRKPNDFISCDEVKKFKSINAEEEKVFDKLVEGGEDSVGDESVSSSSSEPQKLTLCDINEESEVSREIVSTQDARSNKQYSRSRLLVSSLFTEGPAIRSGRSRINLFSFFVFLVFSLGAISAWRYIRL</sequence>
<evidence type="ECO:0000313" key="15">
    <source>
        <dbReference type="Proteomes" id="UP001634007"/>
    </source>
</evidence>
<keyword evidence="8" id="KW-0010">Activator</keyword>
<dbReference type="Gene3D" id="2.170.150.80">
    <property type="entry name" value="NAC domain"/>
    <property type="match status" value="1"/>
</dbReference>
<evidence type="ECO:0000256" key="6">
    <source>
        <dbReference type="ARBA" id="ARBA00023125"/>
    </source>
</evidence>
<dbReference type="PROSITE" id="PS51005">
    <property type="entry name" value="NAC"/>
    <property type="match status" value="1"/>
</dbReference>
<protein>
    <recommendedName>
        <fullName evidence="13">NAC domain-containing protein</fullName>
    </recommendedName>
</protein>
<comment type="subcellular location">
    <subcellularLocation>
        <location evidence="2">Membrane</location>
        <topology evidence="2">Single-pass membrane protein</topology>
    </subcellularLocation>
    <subcellularLocation>
        <location evidence="1">Nucleus</location>
    </subcellularLocation>
</comment>
<keyword evidence="15" id="KW-1185">Reference proteome</keyword>
<evidence type="ECO:0000256" key="7">
    <source>
        <dbReference type="ARBA" id="ARBA00023136"/>
    </source>
</evidence>
<evidence type="ECO:0000256" key="4">
    <source>
        <dbReference type="ARBA" id="ARBA00022989"/>
    </source>
</evidence>
<dbReference type="GO" id="GO:0016020">
    <property type="term" value="C:membrane"/>
    <property type="evidence" value="ECO:0007669"/>
    <property type="project" value="UniProtKB-SubCell"/>
</dbReference>
<proteinExistence type="predicted"/>
<evidence type="ECO:0000256" key="8">
    <source>
        <dbReference type="ARBA" id="ARBA00023159"/>
    </source>
</evidence>
<comment type="caution">
    <text evidence="14">The sequence shown here is derived from an EMBL/GenBank/DDBJ whole genome shotgun (WGS) entry which is preliminary data.</text>
</comment>
<dbReference type="GO" id="GO:0006355">
    <property type="term" value="P:regulation of DNA-templated transcription"/>
    <property type="evidence" value="ECO:0007669"/>
    <property type="project" value="UniProtKB-ARBA"/>
</dbReference>
<evidence type="ECO:0000313" key="14">
    <source>
        <dbReference type="EMBL" id="KAL3754292.1"/>
    </source>
</evidence>
<keyword evidence="5" id="KW-0805">Transcription regulation</keyword>
<keyword evidence="10" id="KW-0539">Nucleus</keyword>
<evidence type="ECO:0000256" key="12">
    <source>
        <dbReference type="SAM" id="Phobius"/>
    </source>
</evidence>
<name>A0ABD3LS72_EUCGL</name>
<dbReference type="GO" id="GO:0005634">
    <property type="term" value="C:nucleus"/>
    <property type="evidence" value="ECO:0007669"/>
    <property type="project" value="UniProtKB-SubCell"/>
</dbReference>
<dbReference type="PANTHER" id="PTHR31744:SF216">
    <property type="entry name" value="NAC TRANSCRIPTION FACTOR"/>
    <property type="match status" value="1"/>
</dbReference>
<feature type="transmembrane region" description="Helical" evidence="12">
    <location>
        <begin position="586"/>
        <end position="606"/>
    </location>
</feature>
<dbReference type="PANTHER" id="PTHR31744">
    <property type="entry name" value="PROTEIN CUP-SHAPED COTYLEDON 2-RELATED"/>
    <property type="match status" value="1"/>
</dbReference>
<feature type="domain" description="NAC" evidence="13">
    <location>
        <begin position="9"/>
        <end position="159"/>
    </location>
</feature>
<dbReference type="AlphaFoldDB" id="A0ABD3LS72"/>
<gene>
    <name evidence="14" type="ORF">ACJRO7_001516</name>
</gene>
<keyword evidence="7 12" id="KW-0472">Membrane</keyword>
<evidence type="ECO:0000256" key="11">
    <source>
        <dbReference type="SAM" id="MobiDB-lite"/>
    </source>
</evidence>
<keyword evidence="6" id="KW-0238">DNA-binding</keyword>
<reference evidence="14 15" key="1">
    <citation type="submission" date="2024-11" db="EMBL/GenBank/DDBJ databases">
        <title>Chromosome-level genome assembly of Eucalyptus globulus Labill. provides insights into its genome evolution.</title>
        <authorList>
            <person name="Li X."/>
        </authorList>
    </citation>
    <scope>NUCLEOTIDE SEQUENCE [LARGE SCALE GENOMIC DNA]</scope>
    <source>
        <strain evidence="14">CL2024</strain>
        <tissue evidence="14">Fresh tender leaves</tissue>
    </source>
</reference>
<evidence type="ECO:0000256" key="10">
    <source>
        <dbReference type="ARBA" id="ARBA00023242"/>
    </source>
</evidence>
<dbReference type="InterPro" id="IPR003441">
    <property type="entry name" value="NAC-dom"/>
</dbReference>
<feature type="region of interest" description="Disordered" evidence="11">
    <location>
        <begin position="202"/>
        <end position="223"/>
    </location>
</feature>
<dbReference type="FunFam" id="2.170.150.80:FF:000002">
    <property type="entry name" value="Nac domain-containing protein 86"/>
    <property type="match status" value="1"/>
</dbReference>
<keyword evidence="9" id="KW-0804">Transcription</keyword>
<evidence type="ECO:0000259" key="13">
    <source>
        <dbReference type="PROSITE" id="PS51005"/>
    </source>
</evidence>